<feature type="coiled-coil region" evidence="6">
    <location>
        <begin position="31"/>
        <end position="65"/>
    </location>
</feature>
<evidence type="ECO:0000256" key="6">
    <source>
        <dbReference type="SAM" id="Coils"/>
    </source>
</evidence>
<feature type="region of interest" description="Disordered" evidence="7">
    <location>
        <begin position="275"/>
        <end position="303"/>
    </location>
</feature>
<dbReference type="Proteomes" id="UP000054477">
    <property type="component" value="Unassembled WGS sequence"/>
</dbReference>
<feature type="region of interest" description="Disordered" evidence="7">
    <location>
        <begin position="493"/>
        <end position="540"/>
    </location>
</feature>
<feature type="region of interest" description="Disordered" evidence="7">
    <location>
        <begin position="757"/>
        <end position="789"/>
    </location>
</feature>
<evidence type="ECO:0000256" key="5">
    <source>
        <dbReference type="PROSITE-ProRule" id="PRU00042"/>
    </source>
</evidence>
<keyword evidence="6" id="KW-0175">Coiled coil</keyword>
<dbReference type="GO" id="GO:0000981">
    <property type="term" value="F:DNA-binding transcription factor activity, RNA polymerase II-specific"/>
    <property type="evidence" value="ECO:0007669"/>
    <property type="project" value="TreeGrafter"/>
</dbReference>
<dbReference type="PROSITE" id="PS00028">
    <property type="entry name" value="ZINC_FINGER_C2H2_1"/>
    <property type="match status" value="2"/>
</dbReference>
<dbReference type="EMBL" id="KN838836">
    <property type="protein sequence ID" value="KIJ93567.1"/>
    <property type="molecule type" value="Genomic_DNA"/>
</dbReference>
<feature type="region of interest" description="Disordered" evidence="7">
    <location>
        <begin position="859"/>
        <end position="903"/>
    </location>
</feature>
<feature type="region of interest" description="Disordered" evidence="7">
    <location>
        <begin position="710"/>
        <end position="736"/>
    </location>
</feature>
<keyword evidence="2" id="KW-0677">Repeat</keyword>
<evidence type="ECO:0000256" key="7">
    <source>
        <dbReference type="SAM" id="MobiDB-lite"/>
    </source>
</evidence>
<keyword evidence="1" id="KW-0479">Metal-binding</keyword>
<feature type="region of interest" description="Disordered" evidence="7">
    <location>
        <begin position="142"/>
        <end position="198"/>
    </location>
</feature>
<organism evidence="9 10">
    <name type="scientific">Laccaria amethystina LaAM-08-1</name>
    <dbReference type="NCBI Taxonomy" id="1095629"/>
    <lineage>
        <taxon>Eukaryota</taxon>
        <taxon>Fungi</taxon>
        <taxon>Dikarya</taxon>
        <taxon>Basidiomycota</taxon>
        <taxon>Agaricomycotina</taxon>
        <taxon>Agaricomycetes</taxon>
        <taxon>Agaricomycetidae</taxon>
        <taxon>Agaricales</taxon>
        <taxon>Agaricineae</taxon>
        <taxon>Hydnangiaceae</taxon>
        <taxon>Laccaria</taxon>
    </lineage>
</organism>
<dbReference type="AlphaFoldDB" id="A0A0C9XBF7"/>
<dbReference type="PANTHER" id="PTHR19818:SF139">
    <property type="entry name" value="PAIR-RULE PROTEIN ODD-PAIRED"/>
    <property type="match status" value="1"/>
</dbReference>
<evidence type="ECO:0000256" key="2">
    <source>
        <dbReference type="ARBA" id="ARBA00022737"/>
    </source>
</evidence>
<name>A0A0C9XBF7_9AGAR</name>
<feature type="region of interest" description="Disordered" evidence="7">
    <location>
        <begin position="324"/>
        <end position="381"/>
    </location>
</feature>
<feature type="compositionally biased region" description="Polar residues" evidence="7">
    <location>
        <begin position="142"/>
        <end position="179"/>
    </location>
</feature>
<proteinExistence type="predicted"/>
<feature type="compositionally biased region" description="Low complexity" evidence="7">
    <location>
        <begin position="597"/>
        <end position="609"/>
    </location>
</feature>
<dbReference type="InterPro" id="IPR050329">
    <property type="entry name" value="GLI_C2H2-zinc-finger"/>
</dbReference>
<feature type="compositionally biased region" description="Polar residues" evidence="7">
    <location>
        <begin position="577"/>
        <end position="592"/>
    </location>
</feature>
<protein>
    <recommendedName>
        <fullName evidence="8">C2H2-type domain-containing protein</fullName>
    </recommendedName>
</protein>
<feature type="domain" description="C2H2-type" evidence="8">
    <location>
        <begin position="983"/>
        <end position="1013"/>
    </location>
</feature>
<accession>A0A0C9XBF7</accession>
<evidence type="ECO:0000256" key="1">
    <source>
        <dbReference type="ARBA" id="ARBA00022723"/>
    </source>
</evidence>
<keyword evidence="10" id="KW-1185">Reference proteome</keyword>
<dbReference type="InterPro" id="IPR013087">
    <property type="entry name" value="Znf_C2H2_type"/>
</dbReference>
<reference evidence="9 10" key="1">
    <citation type="submission" date="2014-04" db="EMBL/GenBank/DDBJ databases">
        <authorList>
            <consortium name="DOE Joint Genome Institute"/>
            <person name="Kuo A."/>
            <person name="Kohler A."/>
            <person name="Nagy L.G."/>
            <person name="Floudas D."/>
            <person name="Copeland A."/>
            <person name="Barry K.W."/>
            <person name="Cichocki N."/>
            <person name="Veneault-Fourrey C."/>
            <person name="LaButti K."/>
            <person name="Lindquist E.A."/>
            <person name="Lipzen A."/>
            <person name="Lundell T."/>
            <person name="Morin E."/>
            <person name="Murat C."/>
            <person name="Sun H."/>
            <person name="Tunlid A."/>
            <person name="Henrissat B."/>
            <person name="Grigoriev I.V."/>
            <person name="Hibbett D.S."/>
            <person name="Martin F."/>
            <person name="Nordberg H.P."/>
            <person name="Cantor M.N."/>
            <person name="Hua S.X."/>
        </authorList>
    </citation>
    <scope>NUCLEOTIDE SEQUENCE [LARGE SCALE GENOMIC DNA]</scope>
    <source>
        <strain evidence="9 10">LaAM-08-1</strain>
    </source>
</reference>
<dbReference type="Gene3D" id="3.30.160.60">
    <property type="entry name" value="Classic Zinc Finger"/>
    <property type="match status" value="1"/>
</dbReference>
<keyword evidence="3 5" id="KW-0863">Zinc-finger</keyword>
<dbReference type="PANTHER" id="PTHR19818">
    <property type="entry name" value="ZINC FINGER PROTEIN ZIC AND GLI"/>
    <property type="match status" value="1"/>
</dbReference>
<evidence type="ECO:0000256" key="4">
    <source>
        <dbReference type="ARBA" id="ARBA00022833"/>
    </source>
</evidence>
<keyword evidence="4" id="KW-0862">Zinc</keyword>
<feature type="region of interest" description="Disordered" evidence="7">
    <location>
        <begin position="1142"/>
        <end position="1169"/>
    </location>
</feature>
<sequence>MSVDRSNSPLIITPEEYQTQSVQIAAAKAFLQQREDKIDQGKQNYEALMQHMQQLEDKVRAGDEAKRMLEAVKQQQQQGIIIVPPAKQLPPLSSFQASAPQLVNVPSSSRIEEVSQYEHAPSNSHAITQGYQHEPAWTQTATSFSGASSMTRSSQRNQTTNQSHFLYPGQRSTQSTVYPQSHGHGENNRQSHRQRMHQIQPHQLANSFPSTQGDHVSPQEIQLRAQTQPEALSQALQSHASAVGNTSIAAYRPAHVRHNESSSLVGALGQRKRIAPATRVASTTSTREPIRTVVPGNPAPTGSVIHKLPPSANANHRLAPLPSTINTARQPGFEPTSQQVVDRREGSRGMPISSRQDVLPPSTLLAPKTGAGHASAPESTGAPFAPLHPDQLAQLETNIHNCQVELHPGTFRIFSMSPYFRIYKDALSATSIVFPGHDNLPYSLSVNDFISLLGGNNSPLQSAQKLSPQQWPMTLPEPKQIFAPATNPPLISVTPNSLAPGNKESVVPVAPSSSEVSVIPHTSRPLPSSGSLRSPAQADKRTLARDVMFALGKRGRESASSLGLEVDREVKRHATEQKVQGSSVIALPSSQAGRVDGLTSSPSSTTLRPRGSENIEVISNPQASLPAIKLREGTKVNEATASFKTVIPTGTTQSITENDLTSTVQPVQPSVPLIAAAQTQDLVDYSPTSTRSPGTSISSARKALVDIPLTQQKSMVEPSTVAPSASTGGDLSVASSSTLPARKPLVDLPLPARNAFSDHGVELSSSPPPKKDDPLFLPSPSSSPTLGHANVANEHDVLPIVLSGDAHESTVDATDLSTTINNKKQIDTKDKQPEQSFYILIPPAPEYLIRFRAQQVEKERRATRASRTIRTNRDRTRTQSLAPSTAGEDFDFTFDSQGRTTHDEEEREAMHLACSRVQEAPCKWGGCDVVMNSVEGLVIHVKSHLPDSKHTKPKPYTCLWRNCGRRCRVEENHVEVHHALGFLKCAYEGCDDAFRSSAKLLKHIQAEHKNDKPRPPHWPTAPILEGLPPAPPVLPSYMVLSRKVQQASIPDDRHARLGPWVLRNIAGLERQRPNKQKAARSTRGRLRDGILDQEVIKSYEYLTRHSTRYSSSLSKPVDMPLEKLDSVAISEMLSEGLSLWDNEDQEESVEGTQISTPPPASVGPAEDIKVEGLDVSIGRMYDNTDEGTL</sequence>
<feature type="region of interest" description="Disordered" evidence="7">
    <location>
        <begin position="573"/>
        <end position="613"/>
    </location>
</feature>
<dbReference type="SMART" id="SM00355">
    <property type="entry name" value="ZnF_C2H2"/>
    <property type="match status" value="3"/>
</dbReference>
<feature type="compositionally biased region" description="Low complexity" evidence="7">
    <location>
        <begin position="504"/>
        <end position="535"/>
    </location>
</feature>
<dbReference type="PROSITE" id="PS50157">
    <property type="entry name" value="ZINC_FINGER_C2H2_2"/>
    <property type="match status" value="1"/>
</dbReference>
<evidence type="ECO:0000256" key="3">
    <source>
        <dbReference type="ARBA" id="ARBA00022771"/>
    </source>
</evidence>
<gene>
    <name evidence="9" type="ORF">K443DRAFT_684455</name>
</gene>
<feature type="compositionally biased region" description="Polar residues" evidence="7">
    <location>
        <begin position="324"/>
        <end position="340"/>
    </location>
</feature>
<dbReference type="GO" id="GO:0000978">
    <property type="term" value="F:RNA polymerase II cis-regulatory region sequence-specific DNA binding"/>
    <property type="evidence" value="ECO:0007669"/>
    <property type="project" value="TreeGrafter"/>
</dbReference>
<dbReference type="GO" id="GO:0010557">
    <property type="term" value="P:positive regulation of macromolecule biosynthetic process"/>
    <property type="evidence" value="ECO:0007669"/>
    <property type="project" value="UniProtKB-ARBA"/>
</dbReference>
<evidence type="ECO:0000259" key="8">
    <source>
        <dbReference type="PROSITE" id="PS50157"/>
    </source>
</evidence>
<evidence type="ECO:0000313" key="9">
    <source>
        <dbReference type="EMBL" id="KIJ93567.1"/>
    </source>
</evidence>
<feature type="compositionally biased region" description="Polar residues" evidence="7">
    <location>
        <begin position="721"/>
        <end position="736"/>
    </location>
</feature>
<dbReference type="GO" id="GO:0005634">
    <property type="term" value="C:nucleus"/>
    <property type="evidence" value="ECO:0007669"/>
    <property type="project" value="UniProtKB-ARBA"/>
</dbReference>
<dbReference type="STRING" id="1095629.A0A0C9XBF7"/>
<reference evidence="10" key="2">
    <citation type="submission" date="2015-01" db="EMBL/GenBank/DDBJ databases">
        <title>Evolutionary Origins and Diversification of the Mycorrhizal Mutualists.</title>
        <authorList>
            <consortium name="DOE Joint Genome Institute"/>
            <consortium name="Mycorrhizal Genomics Consortium"/>
            <person name="Kohler A."/>
            <person name="Kuo A."/>
            <person name="Nagy L.G."/>
            <person name="Floudas D."/>
            <person name="Copeland A."/>
            <person name="Barry K.W."/>
            <person name="Cichocki N."/>
            <person name="Veneault-Fourrey C."/>
            <person name="LaButti K."/>
            <person name="Lindquist E.A."/>
            <person name="Lipzen A."/>
            <person name="Lundell T."/>
            <person name="Morin E."/>
            <person name="Murat C."/>
            <person name="Riley R."/>
            <person name="Ohm R."/>
            <person name="Sun H."/>
            <person name="Tunlid A."/>
            <person name="Henrissat B."/>
            <person name="Grigoriev I.V."/>
            <person name="Hibbett D.S."/>
            <person name="Martin F."/>
        </authorList>
    </citation>
    <scope>NUCLEOTIDE SEQUENCE [LARGE SCALE GENOMIC DNA]</scope>
    <source>
        <strain evidence="10">LaAM-08-1</strain>
    </source>
</reference>
<dbReference type="HOGENOM" id="CLU_272377_0_0_1"/>
<feature type="compositionally biased region" description="Low complexity" evidence="7">
    <location>
        <begin position="775"/>
        <end position="784"/>
    </location>
</feature>
<dbReference type="GO" id="GO:0008270">
    <property type="term" value="F:zinc ion binding"/>
    <property type="evidence" value="ECO:0007669"/>
    <property type="project" value="UniProtKB-KW"/>
</dbReference>
<evidence type="ECO:0000313" key="10">
    <source>
        <dbReference type="Proteomes" id="UP000054477"/>
    </source>
</evidence>
<dbReference type="OrthoDB" id="3254002at2759"/>